<name>A0A7D5K9W4_9EURY</name>
<keyword evidence="1" id="KW-1133">Transmembrane helix</keyword>
<feature type="transmembrane region" description="Helical" evidence="1">
    <location>
        <begin position="144"/>
        <end position="163"/>
    </location>
</feature>
<dbReference type="AlphaFoldDB" id="A0A7D5K9W4"/>
<evidence type="ECO:0008006" key="4">
    <source>
        <dbReference type="Google" id="ProtNLM"/>
    </source>
</evidence>
<evidence type="ECO:0000313" key="3">
    <source>
        <dbReference type="Proteomes" id="UP000509750"/>
    </source>
</evidence>
<feature type="transmembrane region" description="Helical" evidence="1">
    <location>
        <begin position="109"/>
        <end position="132"/>
    </location>
</feature>
<keyword evidence="3" id="KW-1185">Reference proteome</keyword>
<feature type="transmembrane region" description="Helical" evidence="1">
    <location>
        <begin position="78"/>
        <end position="103"/>
    </location>
</feature>
<gene>
    <name evidence="2" type="ORF">HUG10_00255</name>
</gene>
<accession>A0A7D5K9W4</accession>
<keyword evidence="1" id="KW-0812">Transmembrane</keyword>
<dbReference type="KEGG" id="halg:HUG10_00255"/>
<proteinExistence type="predicted"/>
<organism evidence="2 3">
    <name type="scientific">Halorarum halophilum</name>
    <dbReference type="NCBI Taxonomy" id="2743090"/>
    <lineage>
        <taxon>Archaea</taxon>
        <taxon>Methanobacteriati</taxon>
        <taxon>Methanobacteriota</taxon>
        <taxon>Stenosarchaea group</taxon>
        <taxon>Halobacteria</taxon>
        <taxon>Halobacteriales</taxon>
        <taxon>Haloferacaceae</taxon>
        <taxon>Halorarum</taxon>
    </lineage>
</organism>
<protein>
    <recommendedName>
        <fullName evidence="4">Yip1 domain-containing protein</fullName>
    </recommendedName>
</protein>
<dbReference type="OrthoDB" id="156475at2157"/>
<reference evidence="2 3" key="1">
    <citation type="submission" date="2020-07" db="EMBL/GenBank/DDBJ databases">
        <title>Gai3-2, isolated from salt lake.</title>
        <authorList>
            <person name="Cui H."/>
            <person name="Shi X."/>
        </authorList>
    </citation>
    <scope>NUCLEOTIDE SEQUENCE [LARGE SCALE GENOMIC DNA]</scope>
    <source>
        <strain evidence="2 3">Gai3-2</strain>
    </source>
</reference>
<dbReference type="GeneID" id="56027218"/>
<evidence type="ECO:0000313" key="2">
    <source>
        <dbReference type="EMBL" id="QLG29374.1"/>
    </source>
</evidence>
<keyword evidence="1" id="KW-0472">Membrane</keyword>
<feature type="transmembrane region" description="Helical" evidence="1">
    <location>
        <begin position="44"/>
        <end position="66"/>
    </location>
</feature>
<feature type="transmembrane region" description="Helical" evidence="1">
    <location>
        <begin position="208"/>
        <end position="229"/>
    </location>
</feature>
<dbReference type="RefSeq" id="WP_179170948.1">
    <property type="nucleotide sequence ID" value="NZ_CP058529.1"/>
</dbReference>
<sequence>MGALRIDIERLHATWMELVFPRQLDPGRVVGKWHPETDPQKLAYYLWAALGAPLVAIGYPLLLVGFAARFYASRVDTAVARVGVVGVVLASLLVWGSLTAATWLSQISFNGFVAVAVASVVATVSAALAVLFSRVGGRITSIVFAYPAAMTAFFLPPVVAALYSPSLADVVFANSQTFAIWLLDNVLAVGGIDELLRSRFQLQGVAYVLMWFAIAVPLGWLLGVLVALADVVRPASE</sequence>
<evidence type="ECO:0000256" key="1">
    <source>
        <dbReference type="SAM" id="Phobius"/>
    </source>
</evidence>
<dbReference type="EMBL" id="CP058529">
    <property type="protein sequence ID" value="QLG29374.1"/>
    <property type="molecule type" value="Genomic_DNA"/>
</dbReference>
<dbReference type="Proteomes" id="UP000509750">
    <property type="component" value="Chromosome"/>
</dbReference>